<gene>
    <name evidence="2" type="ORF">GT409_05625</name>
</gene>
<reference evidence="2 3" key="1">
    <citation type="submission" date="2020-01" db="EMBL/GenBank/DDBJ databases">
        <title>Ponticoccus aerotolerans gen. nov., sp. nov., an anaerobic bacterium and proposal of Ponticoccusceae fam. nov., Ponticoccusles ord. nov. and Ponticoccuse classis nov. in the phylum Kiritimatiellaeota.</title>
        <authorList>
            <person name="Zhou L.Y."/>
            <person name="Du Z.J."/>
        </authorList>
    </citation>
    <scope>NUCLEOTIDE SEQUENCE [LARGE SCALE GENOMIC DNA]</scope>
    <source>
        <strain evidence="2 3">S-5007</strain>
    </source>
</reference>
<dbReference type="GO" id="GO:0003677">
    <property type="term" value="F:DNA binding"/>
    <property type="evidence" value="ECO:0007669"/>
    <property type="project" value="InterPro"/>
</dbReference>
<dbReference type="Gene3D" id="1.10.260.40">
    <property type="entry name" value="lambda repressor-like DNA-binding domains"/>
    <property type="match status" value="1"/>
</dbReference>
<proteinExistence type="predicted"/>
<dbReference type="PROSITE" id="PS50943">
    <property type="entry name" value="HTH_CROC1"/>
    <property type="match status" value="1"/>
</dbReference>
<dbReference type="KEGG" id="taer:GT409_05625"/>
<dbReference type="SUPFAM" id="SSF47413">
    <property type="entry name" value="lambda repressor-like DNA-binding domains"/>
    <property type="match status" value="1"/>
</dbReference>
<sequence length="115" mass="13025">MKTEAASNEAIRKELGKRLQSERLNQNITQAALAKKAGISRRTLVGAERGEPFTIDTMLSILRALDRLAQIDLFLPEPEISPVQLSKLKGKKRQRAGGKFTYPKPRNIPWVWNEE</sequence>
<dbReference type="SMART" id="SM00530">
    <property type="entry name" value="HTH_XRE"/>
    <property type="match status" value="1"/>
</dbReference>
<feature type="domain" description="HTH cro/C1-type" evidence="1">
    <location>
        <begin position="19"/>
        <end position="71"/>
    </location>
</feature>
<dbReference type="InterPro" id="IPR001387">
    <property type="entry name" value="Cro/C1-type_HTH"/>
</dbReference>
<protein>
    <submittedName>
        <fullName evidence="2">Helix-turn-helix domain-containing protein</fullName>
    </submittedName>
</protein>
<dbReference type="InterPro" id="IPR010982">
    <property type="entry name" value="Lambda_DNA-bd_dom_sf"/>
</dbReference>
<organism evidence="2 3">
    <name type="scientific">Tichowtungia aerotolerans</name>
    <dbReference type="NCBI Taxonomy" id="2697043"/>
    <lineage>
        <taxon>Bacteria</taxon>
        <taxon>Pseudomonadati</taxon>
        <taxon>Kiritimatiellota</taxon>
        <taxon>Tichowtungiia</taxon>
        <taxon>Tichowtungiales</taxon>
        <taxon>Tichowtungiaceae</taxon>
        <taxon>Tichowtungia</taxon>
    </lineage>
</organism>
<dbReference type="AlphaFoldDB" id="A0A6P1MFU1"/>
<evidence type="ECO:0000259" key="1">
    <source>
        <dbReference type="PROSITE" id="PS50943"/>
    </source>
</evidence>
<evidence type="ECO:0000313" key="3">
    <source>
        <dbReference type="Proteomes" id="UP000464954"/>
    </source>
</evidence>
<dbReference type="Pfam" id="PF01381">
    <property type="entry name" value="HTH_3"/>
    <property type="match status" value="1"/>
</dbReference>
<dbReference type="Proteomes" id="UP000464954">
    <property type="component" value="Chromosome"/>
</dbReference>
<dbReference type="EMBL" id="CP047593">
    <property type="protein sequence ID" value="QHI70888.1"/>
    <property type="molecule type" value="Genomic_DNA"/>
</dbReference>
<accession>A0A6P1MFU1</accession>
<keyword evidence="3" id="KW-1185">Reference proteome</keyword>
<name>A0A6P1MFU1_9BACT</name>
<dbReference type="CDD" id="cd00093">
    <property type="entry name" value="HTH_XRE"/>
    <property type="match status" value="1"/>
</dbReference>
<evidence type="ECO:0000313" key="2">
    <source>
        <dbReference type="EMBL" id="QHI70888.1"/>
    </source>
</evidence>